<gene>
    <name evidence="11" type="ORF">IAA07_00185</name>
</gene>
<keyword evidence="4" id="KW-0633">Potassium transport</keyword>
<keyword evidence="6" id="KW-0630">Potassium</keyword>
<dbReference type="GO" id="GO:0015379">
    <property type="term" value="F:potassium:chloride symporter activity"/>
    <property type="evidence" value="ECO:0007669"/>
    <property type="project" value="InterPro"/>
</dbReference>
<accession>A0A9D2HEJ6</accession>
<dbReference type="EMBL" id="DWZA01000002">
    <property type="protein sequence ID" value="HJA69981.1"/>
    <property type="molecule type" value="Genomic_DNA"/>
</dbReference>
<dbReference type="Proteomes" id="UP000823900">
    <property type="component" value="Unassembled WGS sequence"/>
</dbReference>
<proteinExistence type="predicted"/>
<sequence length="425" mass="45652">MAGTLLLMLPAASRDGQCAGFLECLFTATSASCVTGLVVYDTWSQWTLFGQLVIITLIQIGGLGFITVGVFLSILLRRRIGLKERGLIQESVNALQIGGVVRLAKKIIIGTCIFEGIGALILALRFIPEYGFLKGIYYGVFHAVSAFCNAGFDLMGHKGAYSSLVSYYDDVVVNAVIMLLIIIGGIGFIVWDDIERNRLNWKRYALHTKIVLITTAILIFGGAILFYLCEKDHLLADMDGKARILTSLFASVTARTAGFNTVDTAAMQDSSIFLTIVLMFIGGSPGSTAGGIKTTAIVIMLFGVISSIRGTDGVNVFGRRLEDDAIKRGSAIFSLNLFLIVAASLAVMAAQPELVMSDVLFETFSAMGTVGMSTGITRELTDFSRVVMILLMYCGRIGSLSFALAFTQNKNTPPVKLPVGHIAVG</sequence>
<evidence type="ECO:0000256" key="2">
    <source>
        <dbReference type="ARBA" id="ARBA00022448"/>
    </source>
</evidence>
<dbReference type="InterPro" id="IPR003445">
    <property type="entry name" value="Cat_transpt"/>
</dbReference>
<evidence type="ECO:0000256" key="6">
    <source>
        <dbReference type="ARBA" id="ARBA00022958"/>
    </source>
</evidence>
<evidence type="ECO:0000256" key="1">
    <source>
        <dbReference type="ARBA" id="ARBA00004651"/>
    </source>
</evidence>
<evidence type="ECO:0000256" key="9">
    <source>
        <dbReference type="ARBA" id="ARBA00023136"/>
    </source>
</evidence>
<protein>
    <submittedName>
        <fullName evidence="11">TrkH family potassium uptake protein</fullName>
    </submittedName>
</protein>
<feature type="transmembrane region" description="Helical" evidence="10">
    <location>
        <begin position="329"/>
        <end position="350"/>
    </location>
</feature>
<evidence type="ECO:0000313" key="12">
    <source>
        <dbReference type="Proteomes" id="UP000823900"/>
    </source>
</evidence>
<reference evidence="11" key="2">
    <citation type="submission" date="2021-04" db="EMBL/GenBank/DDBJ databases">
        <authorList>
            <person name="Gilroy R."/>
        </authorList>
    </citation>
    <scope>NUCLEOTIDE SEQUENCE</scope>
    <source>
        <strain evidence="11">CHK178-16964</strain>
    </source>
</reference>
<evidence type="ECO:0000256" key="5">
    <source>
        <dbReference type="ARBA" id="ARBA00022692"/>
    </source>
</evidence>
<evidence type="ECO:0000256" key="4">
    <source>
        <dbReference type="ARBA" id="ARBA00022538"/>
    </source>
</evidence>
<organism evidence="11 12">
    <name type="scientific">Candidatus Lachnoclostridium stercoravium</name>
    <dbReference type="NCBI Taxonomy" id="2838633"/>
    <lineage>
        <taxon>Bacteria</taxon>
        <taxon>Bacillati</taxon>
        <taxon>Bacillota</taxon>
        <taxon>Clostridia</taxon>
        <taxon>Lachnospirales</taxon>
        <taxon>Lachnospiraceae</taxon>
    </lineage>
</organism>
<comment type="caution">
    <text evidence="11">The sequence shown here is derived from an EMBL/GenBank/DDBJ whole genome shotgun (WGS) entry which is preliminary data.</text>
</comment>
<comment type="subcellular location">
    <subcellularLocation>
        <location evidence="1">Cell membrane</location>
        <topology evidence="1">Multi-pass membrane protein</topology>
    </subcellularLocation>
</comment>
<dbReference type="NCBIfam" id="TIGR00933">
    <property type="entry name" value="2a38"/>
    <property type="match status" value="1"/>
</dbReference>
<feature type="transmembrane region" description="Helical" evidence="10">
    <location>
        <begin position="171"/>
        <end position="190"/>
    </location>
</feature>
<dbReference type="PANTHER" id="PTHR32024:SF1">
    <property type="entry name" value="KTR SYSTEM POTASSIUM UPTAKE PROTEIN B"/>
    <property type="match status" value="1"/>
</dbReference>
<keyword evidence="3" id="KW-1003">Cell membrane</keyword>
<evidence type="ECO:0000313" key="11">
    <source>
        <dbReference type="EMBL" id="HJA69981.1"/>
    </source>
</evidence>
<feature type="transmembrane region" description="Helical" evidence="10">
    <location>
        <begin position="107"/>
        <end position="127"/>
    </location>
</feature>
<keyword evidence="9 10" id="KW-0472">Membrane</keyword>
<name>A0A9D2HEJ6_9FIRM</name>
<keyword evidence="8" id="KW-0406">Ion transport</keyword>
<feature type="transmembrane region" description="Helical" evidence="10">
    <location>
        <begin position="386"/>
        <end position="406"/>
    </location>
</feature>
<keyword evidence="7 10" id="KW-1133">Transmembrane helix</keyword>
<evidence type="ECO:0000256" key="10">
    <source>
        <dbReference type="SAM" id="Phobius"/>
    </source>
</evidence>
<feature type="transmembrane region" description="Helical" evidence="10">
    <location>
        <begin position="288"/>
        <end position="308"/>
    </location>
</feature>
<evidence type="ECO:0000256" key="3">
    <source>
        <dbReference type="ARBA" id="ARBA00022475"/>
    </source>
</evidence>
<reference evidence="11" key="1">
    <citation type="journal article" date="2021" name="PeerJ">
        <title>Extensive microbial diversity within the chicken gut microbiome revealed by metagenomics and culture.</title>
        <authorList>
            <person name="Gilroy R."/>
            <person name="Ravi A."/>
            <person name="Getino M."/>
            <person name="Pursley I."/>
            <person name="Horton D.L."/>
            <person name="Alikhan N.F."/>
            <person name="Baker D."/>
            <person name="Gharbi K."/>
            <person name="Hall N."/>
            <person name="Watson M."/>
            <person name="Adriaenssens E.M."/>
            <person name="Foster-Nyarko E."/>
            <person name="Jarju S."/>
            <person name="Secka A."/>
            <person name="Antonio M."/>
            <person name="Oren A."/>
            <person name="Chaudhuri R.R."/>
            <person name="La Ragione R."/>
            <person name="Hildebrand F."/>
            <person name="Pallen M.J."/>
        </authorList>
    </citation>
    <scope>NUCLEOTIDE SEQUENCE</scope>
    <source>
        <strain evidence="11">CHK178-16964</strain>
    </source>
</reference>
<dbReference type="InterPro" id="IPR004772">
    <property type="entry name" value="TrkH"/>
</dbReference>
<evidence type="ECO:0000256" key="7">
    <source>
        <dbReference type="ARBA" id="ARBA00022989"/>
    </source>
</evidence>
<keyword evidence="2" id="KW-0813">Transport</keyword>
<evidence type="ECO:0000256" key="8">
    <source>
        <dbReference type="ARBA" id="ARBA00023065"/>
    </source>
</evidence>
<feature type="transmembrane region" description="Helical" evidence="10">
    <location>
        <begin position="210"/>
        <end position="228"/>
    </location>
</feature>
<dbReference type="AlphaFoldDB" id="A0A9D2HEJ6"/>
<keyword evidence="5 10" id="KW-0812">Transmembrane</keyword>
<feature type="transmembrane region" description="Helical" evidence="10">
    <location>
        <begin position="48"/>
        <end position="76"/>
    </location>
</feature>
<dbReference type="GO" id="GO:0005886">
    <property type="term" value="C:plasma membrane"/>
    <property type="evidence" value="ECO:0007669"/>
    <property type="project" value="UniProtKB-SubCell"/>
</dbReference>
<dbReference type="Pfam" id="PF02386">
    <property type="entry name" value="TrkH"/>
    <property type="match status" value="1"/>
</dbReference>
<dbReference type="PANTHER" id="PTHR32024">
    <property type="entry name" value="TRK SYSTEM POTASSIUM UPTAKE PROTEIN TRKG-RELATED"/>
    <property type="match status" value="1"/>
</dbReference>